<proteinExistence type="predicted"/>
<keyword evidence="3" id="KW-1185">Reference proteome</keyword>
<reference evidence="2 3" key="1">
    <citation type="journal article" date="2010" name="DNA Res.">
        <title>Genome sequence of Kitasatospora setae NBRC 14216T: an evolutionary snapshot of the family Streptomycetaceae.</title>
        <authorList>
            <person name="Ichikawa N."/>
            <person name="Oguchi A."/>
            <person name="Ikeda H."/>
            <person name="Ishikawa J."/>
            <person name="Kitani S."/>
            <person name="Watanabe Y."/>
            <person name="Nakamura S."/>
            <person name="Katano Y."/>
            <person name="Kishi E."/>
            <person name="Sasagawa M."/>
            <person name="Ankai A."/>
            <person name="Fukui S."/>
            <person name="Hashimoto Y."/>
            <person name="Kamata S."/>
            <person name="Otoguro M."/>
            <person name="Tanikawa S."/>
            <person name="Nihira T."/>
            <person name="Horinouchi S."/>
            <person name="Ohnishi Y."/>
            <person name="Hayakawa M."/>
            <person name="Kuzuyama T."/>
            <person name="Arisawa A."/>
            <person name="Nomoto F."/>
            <person name="Miura H."/>
            <person name="Takahashi Y."/>
            <person name="Fujita N."/>
        </authorList>
    </citation>
    <scope>NUCLEOTIDE SEQUENCE [LARGE SCALE GENOMIC DNA]</scope>
    <source>
        <strain evidence="3">ATCC 33774 / DSM 43861 / JCM 3304 / KCC A-0304 / NBRC 14216 / KM-6054</strain>
    </source>
</reference>
<evidence type="ECO:0000313" key="3">
    <source>
        <dbReference type="Proteomes" id="UP000007076"/>
    </source>
</evidence>
<organism evidence="2 3">
    <name type="scientific">Kitasatospora setae (strain ATCC 33774 / DSM 43861 / JCM 3304 / KCC A-0304 / NBRC 14216 / KM-6054)</name>
    <name type="common">Streptomyces setae</name>
    <dbReference type="NCBI Taxonomy" id="452652"/>
    <lineage>
        <taxon>Bacteria</taxon>
        <taxon>Bacillati</taxon>
        <taxon>Actinomycetota</taxon>
        <taxon>Actinomycetes</taxon>
        <taxon>Kitasatosporales</taxon>
        <taxon>Streptomycetaceae</taxon>
        <taxon>Kitasatospora</taxon>
    </lineage>
</organism>
<name>E4N797_KITSK</name>
<dbReference type="EMBL" id="AP010968">
    <property type="protein sequence ID" value="BAJ27078.1"/>
    <property type="molecule type" value="Genomic_DNA"/>
</dbReference>
<dbReference type="SUPFAM" id="SSF89372">
    <property type="entry name" value="Fucose-specific lectin"/>
    <property type="match status" value="1"/>
</dbReference>
<feature type="signal peptide" evidence="1">
    <location>
        <begin position="1"/>
        <end position="45"/>
    </location>
</feature>
<dbReference type="PATRIC" id="fig|452652.3.peg.1243"/>
<keyword evidence="1" id="KW-0732">Signal</keyword>
<dbReference type="eggNOG" id="ENOG5033DS9">
    <property type="taxonomic scope" value="Bacteria"/>
</dbReference>
<accession>E4N797</accession>
<dbReference type="RefSeq" id="WP_014134396.1">
    <property type="nucleotide sequence ID" value="NC_016109.1"/>
</dbReference>
<dbReference type="AlphaFoldDB" id="E4N797"/>
<gene>
    <name evidence="2" type="ordered locus">KSE_12450</name>
</gene>
<evidence type="ECO:0000256" key="1">
    <source>
        <dbReference type="SAM" id="SignalP"/>
    </source>
</evidence>
<dbReference type="HOGENOM" id="CLU_697881_0_0_11"/>
<sequence length="395" mass="38648">MSTRTASAPRTPRGPVAGRRLRALLTLLVLTATALLAGPAPTAAAAGGEADAFYIGADGGLWNYRYSDQAGAWSTAARLGPAALAPPGARIAAVRLPGHRPAVYFTATDGSLYEYCADYPASAPFAISGPTSAQPGGRIAAGWSGTQLTLVTTAWTGAAAAPTKAASLFSDACLPLTVDWRELPAPAAYPPSSSAAVLPIAGRAGILTVGDSGAVTVGWTSQATSGLTTYTIAPAGSARPGAGIAAAPGTSAGSFSVFFAGRDGRLNQATVSAGGGRVGALQANTTAPAGTVPDGAIVSAAKNGAGTAVGYVAVDGTITLAHLSTAGLWQGTEAISATGFSTPGGSVAVSDVDGYPACGTNGPVPVHFGPVRGPSPDPWTTAGPNVTTGAGMIFA</sequence>
<feature type="chain" id="PRO_5003184337" evidence="1">
    <location>
        <begin position="46"/>
        <end position="395"/>
    </location>
</feature>
<dbReference type="Gene3D" id="2.120.10.70">
    <property type="entry name" value="Fucose-specific lectin"/>
    <property type="match status" value="2"/>
</dbReference>
<dbReference type="KEGG" id="ksk:KSE_12450"/>
<protein>
    <submittedName>
        <fullName evidence="2">Uncharacterized protein</fullName>
    </submittedName>
</protein>
<dbReference type="Proteomes" id="UP000007076">
    <property type="component" value="Chromosome"/>
</dbReference>
<evidence type="ECO:0000313" key="2">
    <source>
        <dbReference type="EMBL" id="BAJ27078.1"/>
    </source>
</evidence>